<reference evidence="2 3" key="1">
    <citation type="submission" date="2019-04" db="EMBL/GenBank/DDBJ databases">
        <title>Geobacter oryzae sp. nov., ferric-reducing bacteria isolated from paddy soil.</title>
        <authorList>
            <person name="Xu Z."/>
            <person name="Masuda Y."/>
            <person name="Itoh H."/>
            <person name="Senoo K."/>
        </authorList>
    </citation>
    <scope>NUCLEOTIDE SEQUENCE [LARGE SCALE GENOMIC DNA]</scope>
    <source>
        <strain evidence="2 3">Red111</strain>
    </source>
</reference>
<protein>
    <submittedName>
        <fullName evidence="2">Uncharacterized protein</fullName>
    </submittedName>
</protein>
<gene>
    <name evidence="2" type="ORF">E4633_01235</name>
</gene>
<feature type="region of interest" description="Disordered" evidence="1">
    <location>
        <begin position="1"/>
        <end position="25"/>
    </location>
</feature>
<evidence type="ECO:0000313" key="3">
    <source>
        <dbReference type="Proteomes" id="UP000306416"/>
    </source>
</evidence>
<dbReference type="EMBL" id="SRSC01000001">
    <property type="protein sequence ID" value="TGU74121.1"/>
    <property type="molecule type" value="Genomic_DNA"/>
</dbReference>
<evidence type="ECO:0000313" key="2">
    <source>
        <dbReference type="EMBL" id="TGU74121.1"/>
    </source>
</evidence>
<name>A0A4S1CK81_9BACT</name>
<organism evidence="2 3">
    <name type="scientific">Geomonas terrae</name>
    <dbReference type="NCBI Taxonomy" id="2562681"/>
    <lineage>
        <taxon>Bacteria</taxon>
        <taxon>Pseudomonadati</taxon>
        <taxon>Thermodesulfobacteriota</taxon>
        <taxon>Desulfuromonadia</taxon>
        <taxon>Geobacterales</taxon>
        <taxon>Geobacteraceae</taxon>
        <taxon>Geomonas</taxon>
    </lineage>
</organism>
<proteinExistence type="predicted"/>
<dbReference type="AlphaFoldDB" id="A0A4S1CK81"/>
<evidence type="ECO:0000256" key="1">
    <source>
        <dbReference type="SAM" id="MobiDB-lite"/>
    </source>
</evidence>
<dbReference type="Proteomes" id="UP000306416">
    <property type="component" value="Unassembled WGS sequence"/>
</dbReference>
<comment type="caution">
    <text evidence="2">The sequence shown here is derived from an EMBL/GenBank/DDBJ whole genome shotgun (WGS) entry which is preliminary data.</text>
</comment>
<keyword evidence="3" id="KW-1185">Reference proteome</keyword>
<accession>A0A4S1CK81</accession>
<sequence length="102" mass="10794">MARPRAPCSLPPAAPAEHKKRATGNPRNPSCLFCHLIIHPVYLPTPPPVPIEPVPPVPVPVLPPVPTVPVPVPVVPPVPVPIEPVPVPMVPPVPVPMPVPWL</sequence>